<organism evidence="2 3">
    <name type="scientific">Tropicibacter naphthalenivorans</name>
    <dbReference type="NCBI Taxonomy" id="441103"/>
    <lineage>
        <taxon>Bacteria</taxon>
        <taxon>Pseudomonadati</taxon>
        <taxon>Pseudomonadota</taxon>
        <taxon>Alphaproteobacteria</taxon>
        <taxon>Rhodobacterales</taxon>
        <taxon>Roseobacteraceae</taxon>
        <taxon>Tropicibacter</taxon>
    </lineage>
</organism>
<keyword evidence="3" id="KW-1185">Reference proteome</keyword>
<dbReference type="RefSeq" id="WP_159452524.1">
    <property type="nucleotide sequence ID" value="NZ_CYSE01000011.1"/>
</dbReference>
<protein>
    <recommendedName>
        <fullName evidence="4">Heme exporter protein D</fullName>
    </recommendedName>
</protein>
<sequence>MEAPFDSTTWDGITGAFYAGYGSVEALWLFACLALIVVAILFGWRHEEHAYKATRSK</sequence>
<keyword evidence="1" id="KW-0812">Transmembrane</keyword>
<dbReference type="STRING" id="441103.TRN7648_03833"/>
<gene>
    <name evidence="2" type="ORF">TRN7648_03833</name>
</gene>
<dbReference type="EMBL" id="CYSE01000011">
    <property type="protein sequence ID" value="CUH82153.1"/>
    <property type="molecule type" value="Genomic_DNA"/>
</dbReference>
<evidence type="ECO:0000313" key="3">
    <source>
        <dbReference type="Proteomes" id="UP000054935"/>
    </source>
</evidence>
<accession>A0A0N7M134</accession>
<name>A0A0N7M134_9RHOB</name>
<feature type="transmembrane region" description="Helical" evidence="1">
    <location>
        <begin position="26"/>
        <end position="44"/>
    </location>
</feature>
<evidence type="ECO:0000313" key="2">
    <source>
        <dbReference type="EMBL" id="CUH82153.1"/>
    </source>
</evidence>
<dbReference type="Proteomes" id="UP000054935">
    <property type="component" value="Unassembled WGS sequence"/>
</dbReference>
<evidence type="ECO:0008006" key="4">
    <source>
        <dbReference type="Google" id="ProtNLM"/>
    </source>
</evidence>
<keyword evidence="1" id="KW-1133">Transmembrane helix</keyword>
<dbReference type="AlphaFoldDB" id="A0A0N7M134"/>
<proteinExistence type="predicted"/>
<keyword evidence="1" id="KW-0472">Membrane</keyword>
<reference evidence="2 3" key="1">
    <citation type="submission" date="2015-09" db="EMBL/GenBank/DDBJ databases">
        <authorList>
            <consortium name="Swine Surveillance"/>
        </authorList>
    </citation>
    <scope>NUCLEOTIDE SEQUENCE [LARGE SCALE GENOMIC DNA]</scope>
    <source>
        <strain evidence="2 3">CECT 7648</strain>
    </source>
</reference>
<evidence type="ECO:0000256" key="1">
    <source>
        <dbReference type="SAM" id="Phobius"/>
    </source>
</evidence>